<dbReference type="AlphaFoldDB" id="W6ZHG6"/>
<keyword evidence="2" id="KW-1185">Reference proteome</keyword>
<dbReference type="eggNOG" id="ENOG502SQW0">
    <property type="taxonomic scope" value="Eukaryota"/>
</dbReference>
<accession>W6ZHG6</accession>
<proteinExistence type="predicted"/>
<dbReference type="Proteomes" id="UP000054032">
    <property type="component" value="Unassembled WGS sequence"/>
</dbReference>
<dbReference type="OrthoDB" id="3731404at2759"/>
<dbReference type="HOGENOM" id="CLU_047271_0_0_1"/>
<dbReference type="GeneID" id="19117996"/>
<dbReference type="EMBL" id="KI964043">
    <property type="protein sequence ID" value="EUC42996.1"/>
    <property type="molecule type" value="Genomic_DNA"/>
</dbReference>
<dbReference type="STRING" id="930090.W6ZHG6"/>
<sequence length="306" mass="33700">MRRAADSADRVVREVHQIHVIGRSLVDRIDYHRRWMQTASAIQIAQANKVIQILTEISDHLGESNSIAVSGSGGPYGFAQPVYDFIKEEIDNIDEAEADKHRFFVYHPDTNWYGGFRRLIREDPLPPTFCAKSDDLDALCQYMQCVRAQCGKDVIFHLLIPAWGRISIKEPLHFPDCLQPFQVKGRKHKGKPYVEFNLPAAPTGLLHGVANNVPNCICSHETASIVSAAVTTPTVGWGVNSVCLAVGLGVGAFTGVGTLIAIPVWMGTAWPAMMTAAPVIEKSIYGALREEAPMILGSRQRLRSTP</sequence>
<gene>
    <name evidence="1" type="ORF">COCMIDRAFT_102023</name>
</gene>
<dbReference type="Pfam" id="PF20219">
    <property type="entry name" value="DUF6579"/>
    <property type="match status" value="1"/>
</dbReference>
<reference evidence="1 2" key="1">
    <citation type="journal article" date="2013" name="PLoS Genet.">
        <title>Comparative genome structure, secondary metabolite, and effector coding capacity across Cochliobolus pathogens.</title>
        <authorList>
            <person name="Condon B.J."/>
            <person name="Leng Y."/>
            <person name="Wu D."/>
            <person name="Bushley K.E."/>
            <person name="Ohm R.A."/>
            <person name="Otillar R."/>
            <person name="Martin J."/>
            <person name="Schackwitz W."/>
            <person name="Grimwood J."/>
            <person name="MohdZainudin N."/>
            <person name="Xue C."/>
            <person name="Wang R."/>
            <person name="Manning V.A."/>
            <person name="Dhillon B."/>
            <person name="Tu Z.J."/>
            <person name="Steffenson B.J."/>
            <person name="Salamov A."/>
            <person name="Sun H."/>
            <person name="Lowry S."/>
            <person name="LaButti K."/>
            <person name="Han J."/>
            <person name="Copeland A."/>
            <person name="Lindquist E."/>
            <person name="Barry K."/>
            <person name="Schmutz J."/>
            <person name="Baker S.E."/>
            <person name="Ciuffetti L.M."/>
            <person name="Grigoriev I.V."/>
            <person name="Zhong S."/>
            <person name="Turgeon B.G."/>
        </authorList>
    </citation>
    <scope>NUCLEOTIDE SEQUENCE [LARGE SCALE GENOMIC DNA]</scope>
    <source>
        <strain evidence="1 2">ATCC 44560</strain>
    </source>
</reference>
<dbReference type="InterPro" id="IPR046486">
    <property type="entry name" value="DUF6579"/>
</dbReference>
<organism evidence="1 2">
    <name type="scientific">Bipolaris oryzae ATCC 44560</name>
    <dbReference type="NCBI Taxonomy" id="930090"/>
    <lineage>
        <taxon>Eukaryota</taxon>
        <taxon>Fungi</taxon>
        <taxon>Dikarya</taxon>
        <taxon>Ascomycota</taxon>
        <taxon>Pezizomycotina</taxon>
        <taxon>Dothideomycetes</taxon>
        <taxon>Pleosporomycetidae</taxon>
        <taxon>Pleosporales</taxon>
        <taxon>Pleosporineae</taxon>
        <taxon>Pleosporaceae</taxon>
        <taxon>Bipolaris</taxon>
    </lineage>
</organism>
<name>W6ZHG6_COCMI</name>
<evidence type="ECO:0000313" key="2">
    <source>
        <dbReference type="Proteomes" id="UP000054032"/>
    </source>
</evidence>
<dbReference type="RefSeq" id="XP_007690522.1">
    <property type="nucleotide sequence ID" value="XM_007692332.1"/>
</dbReference>
<evidence type="ECO:0000313" key="1">
    <source>
        <dbReference type="EMBL" id="EUC42996.1"/>
    </source>
</evidence>
<dbReference type="KEGG" id="bor:COCMIDRAFT_102023"/>
<protein>
    <submittedName>
        <fullName evidence="1">Uncharacterized protein</fullName>
    </submittedName>
</protein>